<organism evidence="5 6">
    <name type="scientific">Allobranchiibius huperziae</name>
    <dbReference type="NCBI Taxonomy" id="1874116"/>
    <lineage>
        <taxon>Bacteria</taxon>
        <taxon>Bacillati</taxon>
        <taxon>Actinomycetota</taxon>
        <taxon>Actinomycetes</taxon>
        <taxon>Micrococcales</taxon>
        <taxon>Dermacoccaceae</taxon>
        <taxon>Allobranchiibius</taxon>
    </lineage>
</organism>
<dbReference type="RefSeq" id="WP_179481839.1">
    <property type="nucleotide sequence ID" value="NZ_JACCFW010000001.1"/>
</dbReference>
<accession>A0A853DGZ7</accession>
<dbReference type="NCBIfam" id="TIGR00621">
    <property type="entry name" value="ssb"/>
    <property type="match status" value="1"/>
</dbReference>
<dbReference type="PANTHER" id="PTHR10302">
    <property type="entry name" value="SINGLE-STRANDED DNA-BINDING PROTEIN"/>
    <property type="match status" value="1"/>
</dbReference>
<evidence type="ECO:0000256" key="2">
    <source>
        <dbReference type="PROSITE-ProRule" id="PRU00252"/>
    </source>
</evidence>
<name>A0A853DGZ7_9MICO</name>
<dbReference type="SUPFAM" id="SSF50249">
    <property type="entry name" value="Nucleic acid-binding proteins"/>
    <property type="match status" value="1"/>
</dbReference>
<evidence type="ECO:0000256" key="1">
    <source>
        <dbReference type="ARBA" id="ARBA00023125"/>
    </source>
</evidence>
<dbReference type="Gene3D" id="2.40.50.140">
    <property type="entry name" value="Nucleic acid-binding proteins"/>
    <property type="match status" value="1"/>
</dbReference>
<evidence type="ECO:0000256" key="3">
    <source>
        <dbReference type="RuleBase" id="RU000524"/>
    </source>
</evidence>
<gene>
    <name evidence="5" type="ORF">HNR15_002256</name>
</gene>
<protein>
    <recommendedName>
        <fullName evidence="3">Single-stranded DNA-binding protein</fullName>
    </recommendedName>
</protein>
<dbReference type="InterPro" id="IPR011344">
    <property type="entry name" value="ssDNA-bd"/>
</dbReference>
<keyword evidence="6" id="KW-1185">Reference proteome</keyword>
<dbReference type="GO" id="GO:0009295">
    <property type="term" value="C:nucleoid"/>
    <property type="evidence" value="ECO:0007669"/>
    <property type="project" value="TreeGrafter"/>
</dbReference>
<evidence type="ECO:0000313" key="5">
    <source>
        <dbReference type="EMBL" id="NYJ75293.1"/>
    </source>
</evidence>
<dbReference type="PANTHER" id="PTHR10302:SF27">
    <property type="entry name" value="SINGLE-STRANDED DNA-BINDING PROTEIN"/>
    <property type="match status" value="1"/>
</dbReference>
<sequence length="155" mass="16710">MNEVEITLTGNVSLDPQRHQTRTGEHFLSFRVAVNERRYDQGSGGYVDGAASFYRVVAWKQLARHLDGCLRKGDPVIVRGVLRINEWTATNGQARSTPEVTAYHVGHDLAFGEGSFRRVSRSAPPGQGTPGESTEAVGPVTRTDGTDADGAQSAA</sequence>
<dbReference type="GO" id="GO:0006260">
    <property type="term" value="P:DNA replication"/>
    <property type="evidence" value="ECO:0007669"/>
    <property type="project" value="InterPro"/>
</dbReference>
<dbReference type="CDD" id="cd04496">
    <property type="entry name" value="SSB_OBF"/>
    <property type="match status" value="1"/>
</dbReference>
<reference evidence="5 6" key="1">
    <citation type="submission" date="2020-07" db="EMBL/GenBank/DDBJ databases">
        <title>Sequencing the genomes of 1000 actinobacteria strains.</title>
        <authorList>
            <person name="Klenk H.-P."/>
        </authorList>
    </citation>
    <scope>NUCLEOTIDE SEQUENCE [LARGE SCALE GENOMIC DNA]</scope>
    <source>
        <strain evidence="5 6">DSM 29531</strain>
    </source>
</reference>
<evidence type="ECO:0000256" key="4">
    <source>
        <dbReference type="SAM" id="MobiDB-lite"/>
    </source>
</evidence>
<comment type="caution">
    <text evidence="5">The sequence shown here is derived from an EMBL/GenBank/DDBJ whole genome shotgun (WGS) entry which is preliminary data.</text>
</comment>
<keyword evidence="1 2" id="KW-0238">DNA-binding</keyword>
<dbReference type="GO" id="GO:0003697">
    <property type="term" value="F:single-stranded DNA binding"/>
    <property type="evidence" value="ECO:0007669"/>
    <property type="project" value="InterPro"/>
</dbReference>
<evidence type="ECO:0000313" key="6">
    <source>
        <dbReference type="Proteomes" id="UP000571817"/>
    </source>
</evidence>
<dbReference type="InterPro" id="IPR012340">
    <property type="entry name" value="NA-bd_OB-fold"/>
</dbReference>
<dbReference type="Proteomes" id="UP000571817">
    <property type="component" value="Unassembled WGS sequence"/>
</dbReference>
<dbReference type="Pfam" id="PF00436">
    <property type="entry name" value="SSB"/>
    <property type="match status" value="1"/>
</dbReference>
<dbReference type="InterPro" id="IPR000424">
    <property type="entry name" value="Primosome_PriB/ssb"/>
</dbReference>
<dbReference type="EMBL" id="JACCFW010000001">
    <property type="protein sequence ID" value="NYJ75293.1"/>
    <property type="molecule type" value="Genomic_DNA"/>
</dbReference>
<feature type="region of interest" description="Disordered" evidence="4">
    <location>
        <begin position="117"/>
        <end position="155"/>
    </location>
</feature>
<dbReference type="AlphaFoldDB" id="A0A853DGZ7"/>
<dbReference type="PROSITE" id="PS50935">
    <property type="entry name" value="SSB"/>
    <property type="match status" value="1"/>
</dbReference>
<proteinExistence type="predicted"/>